<evidence type="ECO:0000313" key="3">
    <source>
        <dbReference type="Proteomes" id="UP000037035"/>
    </source>
</evidence>
<dbReference type="AlphaFoldDB" id="A0A0L6VQ71"/>
<keyword evidence="3" id="KW-1185">Reference proteome</keyword>
<sequence length="154" mass="16974">MTLTNFKGNPPLITNPKVLDLNPRQVLLPLFFSQYILMFYNHKKSATWSQGVDVKTKLSEFINNHYCTEVCEALHLSELVEIPWIPVSKESTSGSLSQSVNPSTSKAIMTSASSSQQENNSSFKAGTLEPIDLELLSVVRQGQNALAAHNPPSL</sequence>
<proteinExistence type="predicted"/>
<gene>
    <name evidence="2" type="ORF">VP01_1281g3</name>
</gene>
<feature type="region of interest" description="Disordered" evidence="1">
    <location>
        <begin position="90"/>
        <end position="123"/>
    </location>
</feature>
<dbReference type="VEuPathDB" id="FungiDB:VP01_1281g3"/>
<name>A0A0L6VQ71_9BASI</name>
<dbReference type="Proteomes" id="UP000037035">
    <property type="component" value="Unassembled WGS sequence"/>
</dbReference>
<comment type="caution">
    <text evidence="2">The sequence shown here is derived from an EMBL/GenBank/DDBJ whole genome shotgun (WGS) entry which is preliminary data.</text>
</comment>
<evidence type="ECO:0000256" key="1">
    <source>
        <dbReference type="SAM" id="MobiDB-lite"/>
    </source>
</evidence>
<dbReference type="OrthoDB" id="10582098at2759"/>
<evidence type="ECO:0000313" key="2">
    <source>
        <dbReference type="EMBL" id="KNZ62350.1"/>
    </source>
</evidence>
<accession>A0A0L6VQ71</accession>
<organism evidence="2 3">
    <name type="scientific">Puccinia sorghi</name>
    <dbReference type="NCBI Taxonomy" id="27349"/>
    <lineage>
        <taxon>Eukaryota</taxon>
        <taxon>Fungi</taxon>
        <taxon>Dikarya</taxon>
        <taxon>Basidiomycota</taxon>
        <taxon>Pucciniomycotina</taxon>
        <taxon>Pucciniomycetes</taxon>
        <taxon>Pucciniales</taxon>
        <taxon>Pucciniaceae</taxon>
        <taxon>Puccinia</taxon>
    </lineage>
</organism>
<feature type="compositionally biased region" description="Low complexity" evidence="1">
    <location>
        <begin position="111"/>
        <end position="122"/>
    </location>
</feature>
<feature type="compositionally biased region" description="Polar residues" evidence="1">
    <location>
        <begin position="90"/>
        <end position="110"/>
    </location>
</feature>
<reference evidence="2 3" key="1">
    <citation type="submission" date="2015-08" db="EMBL/GenBank/DDBJ databases">
        <title>Next Generation Sequencing and Analysis of the Genome of Puccinia sorghi L Schw, the Causal Agent of Maize Common Rust.</title>
        <authorList>
            <person name="Rochi L."/>
            <person name="Burguener G."/>
            <person name="Darino M."/>
            <person name="Turjanski A."/>
            <person name="Kreff E."/>
            <person name="Dieguez M.J."/>
            <person name="Sacco F."/>
        </authorList>
    </citation>
    <scope>NUCLEOTIDE SEQUENCE [LARGE SCALE GENOMIC DNA]</scope>
    <source>
        <strain evidence="2 3">RO10H11247</strain>
    </source>
</reference>
<protein>
    <submittedName>
        <fullName evidence="2">AKL18 protein</fullName>
    </submittedName>
</protein>
<dbReference type="EMBL" id="LAVV01003132">
    <property type="protein sequence ID" value="KNZ62350.1"/>
    <property type="molecule type" value="Genomic_DNA"/>
</dbReference>